<name>A0A345NL56_9MICO</name>
<dbReference type="PANTHER" id="PTHR18964:SF149">
    <property type="entry name" value="BIFUNCTIONAL UDP-N-ACETYLGLUCOSAMINE 2-EPIMERASE_N-ACETYLMANNOSAMINE KINASE"/>
    <property type="match status" value="1"/>
</dbReference>
<dbReference type="Proteomes" id="UP000253790">
    <property type="component" value="Chromosome"/>
</dbReference>
<accession>A0A345NL56</accession>
<dbReference type="InterPro" id="IPR036390">
    <property type="entry name" value="WH_DNA-bd_sf"/>
</dbReference>
<evidence type="ECO:0000313" key="2">
    <source>
        <dbReference type="EMBL" id="AXH95764.1"/>
    </source>
</evidence>
<dbReference type="PANTHER" id="PTHR18964">
    <property type="entry name" value="ROK (REPRESSOR, ORF, KINASE) FAMILY"/>
    <property type="match status" value="1"/>
</dbReference>
<evidence type="ECO:0000313" key="3">
    <source>
        <dbReference type="Proteomes" id="UP000253790"/>
    </source>
</evidence>
<dbReference type="Gene3D" id="1.10.10.10">
    <property type="entry name" value="Winged helix-like DNA-binding domain superfamily/Winged helix DNA-binding domain"/>
    <property type="match status" value="1"/>
</dbReference>
<dbReference type="EMBL" id="CP031229">
    <property type="protein sequence ID" value="AXH95764.1"/>
    <property type="molecule type" value="Genomic_DNA"/>
</dbReference>
<evidence type="ECO:0000256" key="1">
    <source>
        <dbReference type="ARBA" id="ARBA00006479"/>
    </source>
</evidence>
<comment type="similarity">
    <text evidence="1">Belongs to the ROK (NagC/XylR) family.</text>
</comment>
<dbReference type="SUPFAM" id="SSF46785">
    <property type="entry name" value="Winged helix' DNA-binding domain"/>
    <property type="match status" value="1"/>
</dbReference>
<gene>
    <name evidence="2" type="ORF">DV701_06140</name>
</gene>
<dbReference type="RefSeq" id="WP_114927529.1">
    <property type="nucleotide sequence ID" value="NZ_CP031229.1"/>
</dbReference>
<dbReference type="Gene3D" id="3.30.420.40">
    <property type="match status" value="2"/>
</dbReference>
<dbReference type="InterPro" id="IPR000600">
    <property type="entry name" value="ROK"/>
</dbReference>
<organism evidence="2 3">
    <name type="scientific">Ornithinimicrobium avium</name>
    <dbReference type="NCBI Taxonomy" id="2283195"/>
    <lineage>
        <taxon>Bacteria</taxon>
        <taxon>Bacillati</taxon>
        <taxon>Actinomycetota</taxon>
        <taxon>Actinomycetes</taxon>
        <taxon>Micrococcales</taxon>
        <taxon>Ornithinimicrobiaceae</taxon>
        <taxon>Ornithinimicrobium</taxon>
    </lineage>
</organism>
<sequence length="387" mass="39706">MEKDRPAEAPLALSARRGRGSEADILRMLDEKTQLTRQQVAELTGLSRSTVADAVARLVEEGVVAESRPSAGGRGRPAQLLRRADPQGLLLGLDFGHNHLGVAVGAPSGQILRERTVDASVDEDPLRVLRQARDVAVELLAEEGTDLSGVVQTAAGMPGPMSVEGVVQIPSLLGNGKIMQPAKALSELLGMPVPTFNDTVLGAYGEMLAGAAVGVEDFIFVKASHGVGAAVVLGGRIHRGADGLAGEIGHTRLQDATARCRCGNRGCMETVAGVDGLAAELPAPYGPESLSSPSVGDPVVDRVVTDGGRAVGAILAPICNALNPALVVTGGVLGSGHADAFVKGVRGAIDQLAQPAIARNLEVVPAALGIRAELVGAVLLARREALR</sequence>
<dbReference type="InterPro" id="IPR036388">
    <property type="entry name" value="WH-like_DNA-bd_sf"/>
</dbReference>
<dbReference type="SUPFAM" id="SSF53067">
    <property type="entry name" value="Actin-like ATPase domain"/>
    <property type="match status" value="1"/>
</dbReference>
<dbReference type="OrthoDB" id="3189808at2"/>
<protein>
    <submittedName>
        <fullName evidence="2">ROK family transcriptional regulator</fullName>
    </submittedName>
</protein>
<dbReference type="InterPro" id="IPR043129">
    <property type="entry name" value="ATPase_NBD"/>
</dbReference>
<dbReference type="Pfam" id="PF00480">
    <property type="entry name" value="ROK"/>
    <property type="match status" value="1"/>
</dbReference>
<dbReference type="Pfam" id="PF13412">
    <property type="entry name" value="HTH_24"/>
    <property type="match status" value="1"/>
</dbReference>
<reference evidence="2 3" key="1">
    <citation type="submission" date="2018-07" db="EMBL/GenBank/DDBJ databases">
        <title>Complete genome sequencing of Ornithinimicrobium sp. AMA3305.</title>
        <authorList>
            <person name="Bae J.-W."/>
        </authorList>
    </citation>
    <scope>NUCLEOTIDE SEQUENCE [LARGE SCALE GENOMIC DNA]</scope>
    <source>
        <strain evidence="2 3">AMA3305</strain>
    </source>
</reference>
<dbReference type="AlphaFoldDB" id="A0A345NL56"/>
<dbReference type="KEGG" id="orn:DV701_06140"/>
<keyword evidence="3" id="KW-1185">Reference proteome</keyword>
<proteinExistence type="inferred from homology"/>